<feature type="compositionally biased region" description="Basic and acidic residues" evidence="1">
    <location>
        <begin position="34"/>
        <end position="50"/>
    </location>
</feature>
<feature type="region of interest" description="Disordered" evidence="1">
    <location>
        <begin position="30"/>
        <end position="70"/>
    </location>
</feature>
<feature type="chain" id="PRO_5021386497" evidence="2">
    <location>
        <begin position="23"/>
        <end position="84"/>
    </location>
</feature>
<evidence type="ECO:0000256" key="1">
    <source>
        <dbReference type="SAM" id="MobiDB-lite"/>
    </source>
</evidence>
<reference evidence="3 4" key="1">
    <citation type="journal article" date="2019" name="Sci. Rep.">
        <title>Orb-weaving spider Araneus ventricosus genome elucidates the spidroin gene catalogue.</title>
        <authorList>
            <person name="Kono N."/>
            <person name="Nakamura H."/>
            <person name="Ohtoshi R."/>
            <person name="Moran D.A.P."/>
            <person name="Shinohara A."/>
            <person name="Yoshida Y."/>
            <person name="Fujiwara M."/>
            <person name="Mori M."/>
            <person name="Tomita M."/>
            <person name="Arakawa K."/>
        </authorList>
    </citation>
    <scope>NUCLEOTIDE SEQUENCE [LARGE SCALE GENOMIC DNA]</scope>
</reference>
<sequence>MGNWQMSYFTSPMLLELWLTTAGTISRTGYLSRESLEERAGDRGNRRQTEETAPDSRAQLLRESSSPPLARCRFPVSQSIYARE</sequence>
<gene>
    <name evidence="3" type="ORF">AVEN_146381_1</name>
</gene>
<keyword evidence="4" id="KW-1185">Reference proteome</keyword>
<comment type="caution">
    <text evidence="3">The sequence shown here is derived from an EMBL/GenBank/DDBJ whole genome shotgun (WGS) entry which is preliminary data.</text>
</comment>
<organism evidence="3 4">
    <name type="scientific">Araneus ventricosus</name>
    <name type="common">Orbweaver spider</name>
    <name type="synonym">Epeira ventricosa</name>
    <dbReference type="NCBI Taxonomy" id="182803"/>
    <lineage>
        <taxon>Eukaryota</taxon>
        <taxon>Metazoa</taxon>
        <taxon>Ecdysozoa</taxon>
        <taxon>Arthropoda</taxon>
        <taxon>Chelicerata</taxon>
        <taxon>Arachnida</taxon>
        <taxon>Araneae</taxon>
        <taxon>Araneomorphae</taxon>
        <taxon>Entelegynae</taxon>
        <taxon>Araneoidea</taxon>
        <taxon>Araneidae</taxon>
        <taxon>Araneus</taxon>
    </lineage>
</organism>
<proteinExistence type="predicted"/>
<dbReference type="Proteomes" id="UP000499080">
    <property type="component" value="Unassembled WGS sequence"/>
</dbReference>
<evidence type="ECO:0000313" key="4">
    <source>
        <dbReference type="Proteomes" id="UP000499080"/>
    </source>
</evidence>
<dbReference type="AlphaFoldDB" id="A0A4Y2DRJ1"/>
<name>A0A4Y2DRJ1_ARAVE</name>
<dbReference type="EMBL" id="BGPR01090292">
    <property type="protein sequence ID" value="GBM18779.1"/>
    <property type="molecule type" value="Genomic_DNA"/>
</dbReference>
<accession>A0A4Y2DRJ1</accession>
<feature type="signal peptide" evidence="2">
    <location>
        <begin position="1"/>
        <end position="22"/>
    </location>
</feature>
<evidence type="ECO:0000313" key="3">
    <source>
        <dbReference type="EMBL" id="GBM18779.1"/>
    </source>
</evidence>
<protein>
    <submittedName>
        <fullName evidence="3">Uncharacterized protein</fullName>
    </submittedName>
</protein>
<keyword evidence="2" id="KW-0732">Signal</keyword>
<evidence type="ECO:0000256" key="2">
    <source>
        <dbReference type="SAM" id="SignalP"/>
    </source>
</evidence>